<dbReference type="PANTHER" id="PTHR10869">
    <property type="entry name" value="PROLYL 4-HYDROXYLASE ALPHA SUBUNIT"/>
    <property type="match status" value="1"/>
</dbReference>
<evidence type="ECO:0000256" key="6">
    <source>
        <dbReference type="SAM" id="MobiDB-lite"/>
    </source>
</evidence>
<evidence type="ECO:0000256" key="1">
    <source>
        <dbReference type="ARBA" id="ARBA00001961"/>
    </source>
</evidence>
<evidence type="ECO:0000259" key="7">
    <source>
        <dbReference type="PROSITE" id="PS51471"/>
    </source>
</evidence>
<evidence type="ECO:0000256" key="3">
    <source>
        <dbReference type="ARBA" id="ARBA00022964"/>
    </source>
</evidence>
<evidence type="ECO:0000313" key="9">
    <source>
        <dbReference type="Proteomes" id="UP001642464"/>
    </source>
</evidence>
<keyword evidence="5" id="KW-0408">Iron</keyword>
<dbReference type="SMART" id="SM00702">
    <property type="entry name" value="P4Hc"/>
    <property type="match status" value="1"/>
</dbReference>
<dbReference type="PROSITE" id="PS51471">
    <property type="entry name" value="FE2OG_OXY"/>
    <property type="match status" value="1"/>
</dbReference>
<gene>
    <name evidence="8" type="ORF">SCF082_LOCUS51365</name>
</gene>
<dbReference type="EMBL" id="CAXAMM010043566">
    <property type="protein sequence ID" value="CAK9110612.1"/>
    <property type="molecule type" value="Genomic_DNA"/>
</dbReference>
<dbReference type="PANTHER" id="PTHR10869:SF236">
    <property type="entry name" value="PROLYL 4-HYDROXYLASE ALPHA SUBUNIT DOMAIN-CONTAINING PROTEIN"/>
    <property type="match status" value="1"/>
</dbReference>
<dbReference type="Pfam" id="PF13640">
    <property type="entry name" value="2OG-FeII_Oxy_3"/>
    <property type="match status" value="1"/>
</dbReference>
<feature type="domain" description="Fe2OG dioxygenase" evidence="7">
    <location>
        <begin position="206"/>
        <end position="314"/>
    </location>
</feature>
<comment type="caution">
    <text evidence="8">The sequence shown here is derived from an EMBL/GenBank/DDBJ whole genome shotgun (WGS) entry which is preliminary data.</text>
</comment>
<name>A0ABP0SE32_9DINO</name>
<keyword evidence="3" id="KW-0223">Dioxygenase</keyword>
<feature type="compositionally biased region" description="Acidic residues" evidence="6">
    <location>
        <begin position="92"/>
        <end position="104"/>
    </location>
</feature>
<reference evidence="8 9" key="1">
    <citation type="submission" date="2024-02" db="EMBL/GenBank/DDBJ databases">
        <authorList>
            <person name="Chen Y."/>
            <person name="Shah S."/>
            <person name="Dougan E. K."/>
            <person name="Thang M."/>
            <person name="Chan C."/>
        </authorList>
    </citation>
    <scope>NUCLEOTIDE SEQUENCE [LARGE SCALE GENOMIC DNA]</scope>
</reference>
<dbReference type="InterPro" id="IPR006620">
    <property type="entry name" value="Pro_4_hyd_alph"/>
</dbReference>
<organism evidence="8 9">
    <name type="scientific">Durusdinium trenchii</name>
    <dbReference type="NCBI Taxonomy" id="1381693"/>
    <lineage>
        <taxon>Eukaryota</taxon>
        <taxon>Sar</taxon>
        <taxon>Alveolata</taxon>
        <taxon>Dinophyceae</taxon>
        <taxon>Suessiales</taxon>
        <taxon>Symbiodiniaceae</taxon>
        <taxon>Durusdinium</taxon>
    </lineage>
</organism>
<feature type="region of interest" description="Disordered" evidence="6">
    <location>
        <begin position="1"/>
        <end position="38"/>
    </location>
</feature>
<evidence type="ECO:0000256" key="4">
    <source>
        <dbReference type="ARBA" id="ARBA00023002"/>
    </source>
</evidence>
<accession>A0ABP0SE32</accession>
<evidence type="ECO:0000313" key="8">
    <source>
        <dbReference type="EMBL" id="CAK9110612.1"/>
    </source>
</evidence>
<keyword evidence="9" id="KW-1185">Reference proteome</keyword>
<keyword evidence="4" id="KW-0560">Oxidoreductase</keyword>
<protein>
    <submittedName>
        <fullName evidence="8">Tetraacyldisaccharide 4'-kinase</fullName>
    </submittedName>
</protein>
<dbReference type="InterPro" id="IPR005123">
    <property type="entry name" value="Oxoglu/Fe-dep_dioxygenase_dom"/>
</dbReference>
<dbReference type="InterPro" id="IPR045054">
    <property type="entry name" value="P4HA-like"/>
</dbReference>
<dbReference type="Gene3D" id="2.60.120.620">
    <property type="entry name" value="q2cbj1_9rhob like domain"/>
    <property type="match status" value="1"/>
</dbReference>
<evidence type="ECO:0000256" key="2">
    <source>
        <dbReference type="ARBA" id="ARBA00022723"/>
    </source>
</evidence>
<keyword evidence="2" id="KW-0479">Metal-binding</keyword>
<feature type="region of interest" description="Disordered" evidence="6">
    <location>
        <begin position="56"/>
        <end position="111"/>
    </location>
</feature>
<evidence type="ECO:0000256" key="5">
    <source>
        <dbReference type="ARBA" id="ARBA00023004"/>
    </source>
</evidence>
<proteinExistence type="predicted"/>
<dbReference type="Proteomes" id="UP001642464">
    <property type="component" value="Unassembled WGS sequence"/>
</dbReference>
<sequence length="314" mass="34795">MGKGRRRARGPGPATAKGRKGATGNARMGREPLAAKVPAVRVVDRVTQTVTVGIFPPALAAPSEPAPEQREQEQENGGQQQIEKVQGFGREQDEEQQQQEEQVEEAQTQGRGGLAGEFQMVRQRLERQVLYQDVIFAVQDVLTPAECAAWISFGERVGFAEAKQAATTGFAHRDNGRIAVHDADIARRIFDRMREMVPAALDNGKKAVGCSKNIRLYRYHVGQRFGKHIDESNFEEDAQAWSEFTLLFYLNDLGLQGGETVFFKGNTGASEVLRVTPVAGQALLHWHGDRCLLHEGANVRAGVKYLLRTDVLYR</sequence>
<dbReference type="InterPro" id="IPR044862">
    <property type="entry name" value="Pro_4_hyd_alph_FE2OG_OXY"/>
</dbReference>
<comment type="cofactor">
    <cofactor evidence="1">
        <name>L-ascorbate</name>
        <dbReference type="ChEBI" id="CHEBI:38290"/>
    </cofactor>
</comment>